<comment type="caution">
    <text evidence="1">The sequence shown here is derived from an EMBL/GenBank/DDBJ whole genome shotgun (WGS) entry which is preliminary data.</text>
</comment>
<accession>A0A8S3IUM0</accession>
<name>A0A8S3IUM0_9BILA</name>
<dbReference type="EMBL" id="CAJOBI010334649">
    <property type="protein sequence ID" value="CAF5204040.1"/>
    <property type="molecule type" value="Genomic_DNA"/>
</dbReference>
<evidence type="ECO:0000313" key="2">
    <source>
        <dbReference type="Proteomes" id="UP000676336"/>
    </source>
</evidence>
<proteinExistence type="predicted"/>
<feature type="non-terminal residue" evidence="1">
    <location>
        <position position="1"/>
    </location>
</feature>
<gene>
    <name evidence="1" type="ORF">SMN809_LOCUS76356</name>
</gene>
<feature type="non-terminal residue" evidence="1">
    <location>
        <position position="81"/>
    </location>
</feature>
<protein>
    <submittedName>
        <fullName evidence="1">Uncharacterized protein</fullName>
    </submittedName>
</protein>
<sequence length="81" mass="9573">KTDRFGADQILQSQQHDLKRPVENLHDLHKIIQRPANEIGQLILYESQLFQNDALDLQSLLLLFNPREEIPKNELIFLFHN</sequence>
<dbReference type="Proteomes" id="UP000676336">
    <property type="component" value="Unassembled WGS sequence"/>
</dbReference>
<reference evidence="1" key="1">
    <citation type="submission" date="2021-02" db="EMBL/GenBank/DDBJ databases">
        <authorList>
            <person name="Nowell W R."/>
        </authorList>
    </citation>
    <scope>NUCLEOTIDE SEQUENCE</scope>
</reference>
<dbReference type="AlphaFoldDB" id="A0A8S3IUM0"/>
<organism evidence="1 2">
    <name type="scientific">Rotaria magnacalcarata</name>
    <dbReference type="NCBI Taxonomy" id="392030"/>
    <lineage>
        <taxon>Eukaryota</taxon>
        <taxon>Metazoa</taxon>
        <taxon>Spiralia</taxon>
        <taxon>Gnathifera</taxon>
        <taxon>Rotifera</taxon>
        <taxon>Eurotatoria</taxon>
        <taxon>Bdelloidea</taxon>
        <taxon>Philodinida</taxon>
        <taxon>Philodinidae</taxon>
        <taxon>Rotaria</taxon>
    </lineage>
</organism>
<evidence type="ECO:0000313" key="1">
    <source>
        <dbReference type="EMBL" id="CAF5204040.1"/>
    </source>
</evidence>